<dbReference type="FunFam" id="1.10.340.30:FF:000020">
    <property type="entry name" value="Pre-mRNA splicing factor, putative"/>
    <property type="match status" value="1"/>
</dbReference>
<sequence>KSKYFCATRVLEPVPEQKTTTHQEVSIPNTFLHDVGSPDSDLSDVPDDYEDNRPAYWTPPGTPPPTKKIKLKQETPRRPAKTSRFFPDECLPAASCQPFPPITKPTFGLVQEQLAHDPFRLLIATIFLNRTRGSVALPVLWEVFARYPTVESMASAEFTELVSMIRRLGFQNQRARKCIALAQTWLAQPPTRSKRYRRLHYPRRGDGRDLHRDEVLDEHDPRLGWEVAHLPGVGEYALDSWRIFCRDELRGLAHDWKGDGATEGAQHVPEWKAVVPRDKELRAYLTWMWLKEGWEWDFAGERRRASRARMRAALVEGTAYEVEGRYIVN</sequence>
<dbReference type="GO" id="GO:0003677">
    <property type="term" value="F:DNA binding"/>
    <property type="evidence" value="ECO:0007669"/>
    <property type="project" value="InterPro"/>
</dbReference>
<keyword evidence="2" id="KW-0539">Nucleus</keyword>
<dbReference type="PANTHER" id="PTHR15074:SF0">
    <property type="entry name" value="METHYL-CPG-BINDING DOMAIN PROTEIN 4-LIKE PROTEIN"/>
    <property type="match status" value="1"/>
</dbReference>
<dbReference type="RefSeq" id="XP_022577409.1">
    <property type="nucleotide sequence ID" value="XM_022730032.1"/>
</dbReference>
<evidence type="ECO:0000256" key="3">
    <source>
        <dbReference type="SAM" id="MobiDB-lite"/>
    </source>
</evidence>
<dbReference type="OrthoDB" id="10265068at2759"/>
<dbReference type="Gene3D" id="1.10.340.30">
    <property type="entry name" value="Hypothetical protein, domain 2"/>
    <property type="match status" value="1"/>
</dbReference>
<reference evidence="6" key="1">
    <citation type="journal article" date="2017" name="Genome Biol.">
        <title>Comparative genomics reveals high biological diversity and specific adaptations in the industrially and medically important fungal genus Aspergillus.</title>
        <authorList>
            <person name="de Vries R.P."/>
            <person name="Riley R."/>
            <person name="Wiebenga A."/>
            <person name="Aguilar-Osorio G."/>
            <person name="Amillis S."/>
            <person name="Uchima C.A."/>
            <person name="Anderluh G."/>
            <person name="Asadollahi M."/>
            <person name="Askin M."/>
            <person name="Barry K."/>
            <person name="Battaglia E."/>
            <person name="Bayram O."/>
            <person name="Benocci T."/>
            <person name="Braus-Stromeyer S.A."/>
            <person name="Caldana C."/>
            <person name="Canovas D."/>
            <person name="Cerqueira G.C."/>
            <person name="Chen F."/>
            <person name="Chen W."/>
            <person name="Choi C."/>
            <person name="Clum A."/>
            <person name="Dos Santos R.A."/>
            <person name="Damasio A.R."/>
            <person name="Diallinas G."/>
            <person name="Emri T."/>
            <person name="Fekete E."/>
            <person name="Flipphi M."/>
            <person name="Freyberg S."/>
            <person name="Gallo A."/>
            <person name="Gournas C."/>
            <person name="Habgood R."/>
            <person name="Hainaut M."/>
            <person name="Harispe M.L."/>
            <person name="Henrissat B."/>
            <person name="Hilden K.S."/>
            <person name="Hope R."/>
            <person name="Hossain A."/>
            <person name="Karabika E."/>
            <person name="Karaffa L."/>
            <person name="Karanyi Z."/>
            <person name="Krasevec N."/>
            <person name="Kuo A."/>
            <person name="Kusch H."/>
            <person name="LaButti K."/>
            <person name="Lagendijk E.L."/>
            <person name="Lapidus A."/>
            <person name="Levasseur A."/>
            <person name="Lindquist E."/>
            <person name="Lipzen A."/>
            <person name="Logrieco A.F."/>
            <person name="MacCabe A."/>
            <person name="Maekelae M.R."/>
            <person name="Malavazi I."/>
            <person name="Melin P."/>
            <person name="Meyer V."/>
            <person name="Mielnichuk N."/>
            <person name="Miskei M."/>
            <person name="Molnar A.P."/>
            <person name="Mule G."/>
            <person name="Ngan C.Y."/>
            <person name="Orejas M."/>
            <person name="Orosz E."/>
            <person name="Ouedraogo J.P."/>
            <person name="Overkamp K.M."/>
            <person name="Park H.-S."/>
            <person name="Perrone G."/>
            <person name="Piumi F."/>
            <person name="Punt P.J."/>
            <person name="Ram A.F."/>
            <person name="Ramon A."/>
            <person name="Rauscher S."/>
            <person name="Record E."/>
            <person name="Riano-Pachon D.M."/>
            <person name="Robert V."/>
            <person name="Roehrig J."/>
            <person name="Ruller R."/>
            <person name="Salamov A."/>
            <person name="Salih N.S."/>
            <person name="Samson R.A."/>
            <person name="Sandor E."/>
            <person name="Sanguinetti M."/>
            <person name="Schuetze T."/>
            <person name="Sepcic K."/>
            <person name="Shelest E."/>
            <person name="Sherlock G."/>
            <person name="Sophianopoulou V."/>
            <person name="Squina F.M."/>
            <person name="Sun H."/>
            <person name="Susca A."/>
            <person name="Todd R.B."/>
            <person name="Tsang A."/>
            <person name="Unkles S.E."/>
            <person name="van de Wiele N."/>
            <person name="van Rossen-Uffink D."/>
            <person name="Oliveira J.V."/>
            <person name="Vesth T.C."/>
            <person name="Visser J."/>
            <person name="Yu J.-H."/>
            <person name="Zhou M."/>
            <person name="Andersen M.R."/>
            <person name="Archer D.B."/>
            <person name="Baker S.E."/>
            <person name="Benoit I."/>
            <person name="Brakhage A.A."/>
            <person name="Braus G.H."/>
            <person name="Fischer R."/>
            <person name="Frisvad J.C."/>
            <person name="Goldman G.H."/>
            <person name="Houbraken J."/>
            <person name="Oakley B."/>
            <person name="Pocsi I."/>
            <person name="Scazzocchio C."/>
            <person name="Seiboth B."/>
            <person name="vanKuyk P.A."/>
            <person name="Wortman J."/>
            <person name="Dyer P.S."/>
            <person name="Grigoriev I.V."/>
        </authorList>
    </citation>
    <scope>NUCLEOTIDE SEQUENCE [LARGE SCALE GENOMIC DNA]</scope>
    <source>
        <strain evidence="6">CBS 506.65</strain>
    </source>
</reference>
<accession>A0A1L9S6W8</accession>
<dbReference type="GeneID" id="34616496"/>
<evidence type="ECO:0000313" key="6">
    <source>
        <dbReference type="Proteomes" id="UP000184188"/>
    </source>
</evidence>
<dbReference type="Proteomes" id="UP000184188">
    <property type="component" value="Unassembled WGS sequence"/>
</dbReference>
<evidence type="ECO:0000313" key="5">
    <source>
        <dbReference type="EMBL" id="OJJ42899.1"/>
    </source>
</evidence>
<dbReference type="AlphaFoldDB" id="A0A1L9S6W8"/>
<feature type="region of interest" description="Disordered" evidence="3">
    <location>
        <begin position="16"/>
        <end position="84"/>
    </location>
</feature>
<feature type="domain" description="HhH-GPD" evidence="4">
    <location>
        <begin position="123"/>
        <end position="200"/>
    </location>
</feature>
<protein>
    <recommendedName>
        <fullName evidence="4">HhH-GPD domain-containing protein</fullName>
    </recommendedName>
</protein>
<evidence type="ECO:0000256" key="2">
    <source>
        <dbReference type="ARBA" id="ARBA00023242"/>
    </source>
</evidence>
<comment type="subcellular location">
    <subcellularLocation>
        <location evidence="1">Nucleus</location>
    </subcellularLocation>
</comment>
<dbReference type="STRING" id="1073090.A0A1L9S6W8"/>
<dbReference type="InterPro" id="IPR003265">
    <property type="entry name" value="HhH-GPD_domain"/>
</dbReference>
<keyword evidence="6" id="KW-1185">Reference proteome</keyword>
<dbReference type="InterPro" id="IPR011257">
    <property type="entry name" value="DNA_glycosylase"/>
</dbReference>
<feature type="compositionally biased region" description="Acidic residues" evidence="3">
    <location>
        <begin position="41"/>
        <end position="50"/>
    </location>
</feature>
<dbReference type="InterPro" id="IPR045138">
    <property type="entry name" value="MeCP2/MBD4"/>
</dbReference>
<dbReference type="SUPFAM" id="SSF48150">
    <property type="entry name" value="DNA-glycosylase"/>
    <property type="match status" value="1"/>
</dbReference>
<dbReference type="GO" id="GO:0003824">
    <property type="term" value="F:catalytic activity"/>
    <property type="evidence" value="ECO:0007669"/>
    <property type="project" value="InterPro"/>
</dbReference>
<dbReference type="VEuPathDB" id="FungiDB:ASPZODRAFT_75266"/>
<evidence type="ECO:0000259" key="4">
    <source>
        <dbReference type="Pfam" id="PF00730"/>
    </source>
</evidence>
<dbReference type="Pfam" id="PF00730">
    <property type="entry name" value="HhH-GPD"/>
    <property type="match status" value="1"/>
</dbReference>
<dbReference type="PANTHER" id="PTHR15074">
    <property type="entry name" value="METHYL-CPG-BINDING PROTEIN"/>
    <property type="match status" value="1"/>
</dbReference>
<dbReference type="GO" id="GO:0006285">
    <property type="term" value="P:base-excision repair, AP site formation"/>
    <property type="evidence" value="ECO:0007669"/>
    <property type="project" value="UniProtKB-ARBA"/>
</dbReference>
<dbReference type="EMBL" id="KV878355">
    <property type="protein sequence ID" value="OJJ42899.1"/>
    <property type="molecule type" value="Genomic_DNA"/>
</dbReference>
<evidence type="ECO:0000256" key="1">
    <source>
        <dbReference type="ARBA" id="ARBA00004123"/>
    </source>
</evidence>
<gene>
    <name evidence="5" type="ORF">ASPZODRAFT_75266</name>
</gene>
<proteinExistence type="predicted"/>
<name>A0A1L9S6W8_9EURO</name>
<feature type="compositionally biased region" description="Polar residues" evidence="3">
    <location>
        <begin position="17"/>
        <end position="29"/>
    </location>
</feature>
<dbReference type="GO" id="GO:0005634">
    <property type="term" value="C:nucleus"/>
    <property type="evidence" value="ECO:0007669"/>
    <property type="project" value="UniProtKB-SubCell"/>
</dbReference>
<feature type="non-terminal residue" evidence="5">
    <location>
        <position position="1"/>
    </location>
</feature>
<organism evidence="5 6">
    <name type="scientific">Penicilliopsis zonata CBS 506.65</name>
    <dbReference type="NCBI Taxonomy" id="1073090"/>
    <lineage>
        <taxon>Eukaryota</taxon>
        <taxon>Fungi</taxon>
        <taxon>Dikarya</taxon>
        <taxon>Ascomycota</taxon>
        <taxon>Pezizomycotina</taxon>
        <taxon>Eurotiomycetes</taxon>
        <taxon>Eurotiomycetidae</taxon>
        <taxon>Eurotiales</taxon>
        <taxon>Aspergillaceae</taxon>
        <taxon>Penicilliopsis</taxon>
    </lineage>
</organism>